<dbReference type="SMR" id="A0A420Y4A0"/>
<dbReference type="SMART" id="SM00220">
    <property type="entry name" value="S_TKc"/>
    <property type="match status" value="1"/>
</dbReference>
<evidence type="ECO:0000256" key="9">
    <source>
        <dbReference type="SAM" id="MobiDB-lite"/>
    </source>
</evidence>
<dbReference type="EMBL" id="QVQW01000052">
    <property type="protein sequence ID" value="RKU42716.1"/>
    <property type="molecule type" value="Genomic_DNA"/>
</dbReference>
<reference evidence="11 12" key="1">
    <citation type="submission" date="2018-08" db="EMBL/GenBank/DDBJ databases">
        <title>Draft genome of the lignicolous fungus Coniochaeta pulveracea.</title>
        <authorList>
            <person name="Borstlap C.J."/>
            <person name="De Witt R.N."/>
            <person name="Botha A."/>
            <person name="Volschenk H."/>
        </authorList>
    </citation>
    <scope>NUCLEOTIDE SEQUENCE [LARGE SCALE GENOMIC DNA]</scope>
    <source>
        <strain evidence="11 12">CAB683</strain>
    </source>
</reference>
<dbReference type="InterPro" id="IPR059233">
    <property type="entry name" value="MobB_NdrA/B/Cbk1"/>
</dbReference>
<evidence type="ECO:0000313" key="11">
    <source>
        <dbReference type="EMBL" id="RKU42716.1"/>
    </source>
</evidence>
<evidence type="ECO:0000256" key="8">
    <source>
        <dbReference type="ARBA" id="ARBA00048679"/>
    </source>
</evidence>
<keyword evidence="6" id="KW-0067">ATP-binding</keyword>
<dbReference type="Gene3D" id="1.10.510.10">
    <property type="entry name" value="Transferase(Phosphotransferase) domain 1"/>
    <property type="match status" value="1"/>
</dbReference>
<name>A0A420Y4A0_9PEZI</name>
<feature type="region of interest" description="Disordered" evidence="9">
    <location>
        <begin position="1"/>
        <end position="233"/>
    </location>
</feature>
<evidence type="ECO:0000256" key="3">
    <source>
        <dbReference type="ARBA" id="ARBA00022679"/>
    </source>
</evidence>
<protein>
    <recommendedName>
        <fullName evidence="1">non-specific serine/threonine protein kinase</fullName>
        <ecNumber evidence="1">2.7.11.1</ecNumber>
    </recommendedName>
</protein>
<dbReference type="EC" id="2.7.11.1" evidence="1"/>
<comment type="catalytic activity">
    <reaction evidence="7">
        <text>L-threonyl-[protein] + ATP = O-phospho-L-threonyl-[protein] + ADP + H(+)</text>
        <dbReference type="Rhea" id="RHEA:46608"/>
        <dbReference type="Rhea" id="RHEA-COMP:11060"/>
        <dbReference type="Rhea" id="RHEA-COMP:11605"/>
        <dbReference type="ChEBI" id="CHEBI:15378"/>
        <dbReference type="ChEBI" id="CHEBI:30013"/>
        <dbReference type="ChEBI" id="CHEBI:30616"/>
        <dbReference type="ChEBI" id="CHEBI:61977"/>
        <dbReference type="ChEBI" id="CHEBI:456216"/>
        <dbReference type="EC" id="2.7.11.1"/>
    </reaction>
</comment>
<keyword evidence="12" id="KW-1185">Reference proteome</keyword>
<keyword evidence="2" id="KW-0723">Serine/threonine-protein kinase</keyword>
<dbReference type="SUPFAM" id="SSF56112">
    <property type="entry name" value="Protein kinase-like (PK-like)"/>
    <property type="match status" value="1"/>
</dbReference>
<dbReference type="OrthoDB" id="3638488at2759"/>
<keyword evidence="4" id="KW-0547">Nucleotide-binding</keyword>
<dbReference type="GO" id="GO:0005524">
    <property type="term" value="F:ATP binding"/>
    <property type="evidence" value="ECO:0007669"/>
    <property type="project" value="UniProtKB-KW"/>
</dbReference>
<evidence type="ECO:0000256" key="7">
    <source>
        <dbReference type="ARBA" id="ARBA00047899"/>
    </source>
</evidence>
<dbReference type="Gene3D" id="3.30.200.20">
    <property type="entry name" value="Phosphorylase Kinase, domain 1"/>
    <property type="match status" value="1"/>
</dbReference>
<evidence type="ECO:0000256" key="4">
    <source>
        <dbReference type="ARBA" id="ARBA00022741"/>
    </source>
</evidence>
<dbReference type="InterPro" id="IPR011009">
    <property type="entry name" value="Kinase-like_dom_sf"/>
</dbReference>
<proteinExistence type="predicted"/>
<dbReference type="InterPro" id="IPR000719">
    <property type="entry name" value="Prot_kinase_dom"/>
</dbReference>
<evidence type="ECO:0000256" key="6">
    <source>
        <dbReference type="ARBA" id="ARBA00022840"/>
    </source>
</evidence>
<accession>A0A420Y4A0</accession>
<dbReference type="PANTHER" id="PTHR24356:SF400">
    <property type="entry name" value="SERINE_THREONINE-PROTEIN KINASE CBK1"/>
    <property type="match status" value="1"/>
</dbReference>
<feature type="compositionally biased region" description="Low complexity" evidence="9">
    <location>
        <begin position="94"/>
        <end position="103"/>
    </location>
</feature>
<evidence type="ECO:0000313" key="12">
    <source>
        <dbReference type="Proteomes" id="UP000275385"/>
    </source>
</evidence>
<dbReference type="Proteomes" id="UP000275385">
    <property type="component" value="Unassembled WGS sequence"/>
</dbReference>
<dbReference type="Pfam" id="PF00069">
    <property type="entry name" value="Pkinase"/>
    <property type="match status" value="1"/>
</dbReference>
<gene>
    <name evidence="11" type="ORF">DL546_003284</name>
</gene>
<dbReference type="GO" id="GO:0035556">
    <property type="term" value="P:intracellular signal transduction"/>
    <property type="evidence" value="ECO:0007669"/>
    <property type="project" value="TreeGrafter"/>
</dbReference>
<dbReference type="CDD" id="cd21742">
    <property type="entry name" value="MobB_NDR_LATS-like"/>
    <property type="match status" value="1"/>
</dbReference>
<dbReference type="InterPro" id="IPR050236">
    <property type="entry name" value="Ser_Thr_kinase_AGC"/>
</dbReference>
<comment type="catalytic activity">
    <reaction evidence="8">
        <text>L-seryl-[protein] + ATP = O-phospho-L-seryl-[protein] + ADP + H(+)</text>
        <dbReference type="Rhea" id="RHEA:17989"/>
        <dbReference type="Rhea" id="RHEA-COMP:9863"/>
        <dbReference type="Rhea" id="RHEA-COMP:11604"/>
        <dbReference type="ChEBI" id="CHEBI:15378"/>
        <dbReference type="ChEBI" id="CHEBI:29999"/>
        <dbReference type="ChEBI" id="CHEBI:30616"/>
        <dbReference type="ChEBI" id="CHEBI:83421"/>
        <dbReference type="ChEBI" id="CHEBI:456216"/>
        <dbReference type="EC" id="2.7.11.1"/>
    </reaction>
</comment>
<dbReference type="STRING" id="177199.A0A420Y4A0"/>
<evidence type="ECO:0000259" key="10">
    <source>
        <dbReference type="PROSITE" id="PS50011"/>
    </source>
</evidence>
<sequence>MMTRSQPLEQQEDDAPAPAPPSPLGDGDDLLESSNPSTALPQDAGETSPTKMRRQNMLVSVLKTLVPDDSGDSDASVRAAVMPDTGLPTPPTSPTKSVSGSSTMNPGPKPKSGFSHRLHKMNNLFRKGGKSKTKETLRSVMSGDMTQNNQVGLDGPDQDESSPPTITDSSVKSSSNSNSQSGISPNSTGKTSMDSKSNPSSSGKDRDYNEQQPDAQTIRNRRNPFRTQSSMETSLAPIKETAFDSATATILTVEKAAAAKIYFETYFNTLWSSELPPREKRRERLEKDLQERIANEGCTIEEQQRMRRDFYDRESQHLRGTRVLKGRSILATAAEKGSPRANAVEDDYEVLKILGKGSFGVVRLVKEKDHVWPDVRHGTFDRPRQQVYAMKVIRKSDMLRTCQEGHLRAERDFLVASEGSDWIVPLVASFEDVANLYLVMEYMPGGDFLGLLIRENILHETVARFYIAEMIICIEEAHALRCIHRDVKPDNFLISASGHLRISDFGLAFDGHWSHDMAYYNSHRYSLVHKLGLSVEGDKQDKQEARSVQATLRWTSSIMAGIDKHNKKSDDGEYLLN</sequence>
<feature type="compositionally biased region" description="Polar residues" evidence="9">
    <location>
        <begin position="35"/>
        <end position="50"/>
    </location>
</feature>
<feature type="compositionally biased region" description="Polar residues" evidence="9">
    <location>
        <begin position="188"/>
        <end position="202"/>
    </location>
</feature>
<evidence type="ECO:0000256" key="5">
    <source>
        <dbReference type="ARBA" id="ARBA00022777"/>
    </source>
</evidence>
<keyword evidence="5" id="KW-0418">Kinase</keyword>
<dbReference type="PROSITE" id="PS00108">
    <property type="entry name" value="PROTEIN_KINASE_ST"/>
    <property type="match status" value="1"/>
</dbReference>
<feature type="compositionally biased region" description="Low complexity" evidence="9">
    <location>
        <begin position="169"/>
        <end position="187"/>
    </location>
</feature>
<evidence type="ECO:0000256" key="2">
    <source>
        <dbReference type="ARBA" id="ARBA00022527"/>
    </source>
</evidence>
<keyword evidence="3" id="KW-0808">Transferase</keyword>
<dbReference type="GO" id="GO:0004674">
    <property type="term" value="F:protein serine/threonine kinase activity"/>
    <property type="evidence" value="ECO:0007669"/>
    <property type="project" value="UniProtKB-KW"/>
</dbReference>
<feature type="domain" description="Protein kinase" evidence="10">
    <location>
        <begin position="348"/>
        <end position="577"/>
    </location>
</feature>
<dbReference type="PANTHER" id="PTHR24356">
    <property type="entry name" value="SERINE/THREONINE-PROTEIN KINASE"/>
    <property type="match status" value="1"/>
</dbReference>
<comment type="caution">
    <text evidence="11">The sequence shown here is derived from an EMBL/GenBank/DDBJ whole genome shotgun (WGS) entry which is preliminary data.</text>
</comment>
<organism evidence="11 12">
    <name type="scientific">Coniochaeta pulveracea</name>
    <dbReference type="NCBI Taxonomy" id="177199"/>
    <lineage>
        <taxon>Eukaryota</taxon>
        <taxon>Fungi</taxon>
        <taxon>Dikarya</taxon>
        <taxon>Ascomycota</taxon>
        <taxon>Pezizomycotina</taxon>
        <taxon>Sordariomycetes</taxon>
        <taxon>Sordariomycetidae</taxon>
        <taxon>Coniochaetales</taxon>
        <taxon>Coniochaetaceae</taxon>
        <taxon>Coniochaeta</taxon>
    </lineage>
</organism>
<dbReference type="AlphaFoldDB" id="A0A420Y4A0"/>
<dbReference type="InterPro" id="IPR008271">
    <property type="entry name" value="Ser/Thr_kinase_AS"/>
</dbReference>
<dbReference type="PROSITE" id="PS50011">
    <property type="entry name" value="PROTEIN_KINASE_DOM"/>
    <property type="match status" value="1"/>
</dbReference>
<evidence type="ECO:0000256" key="1">
    <source>
        <dbReference type="ARBA" id="ARBA00012513"/>
    </source>
</evidence>